<evidence type="ECO:0000256" key="1">
    <source>
        <dbReference type="SAM" id="MobiDB-lite"/>
    </source>
</evidence>
<evidence type="ECO:0000313" key="3">
    <source>
        <dbReference type="Proteomes" id="UP001634394"/>
    </source>
</evidence>
<keyword evidence="3" id="KW-1185">Reference proteome</keyword>
<organism evidence="2 3">
    <name type="scientific">Sinanodonta woodiana</name>
    <name type="common">Chinese pond mussel</name>
    <name type="synonym">Anodonta woodiana</name>
    <dbReference type="NCBI Taxonomy" id="1069815"/>
    <lineage>
        <taxon>Eukaryota</taxon>
        <taxon>Metazoa</taxon>
        <taxon>Spiralia</taxon>
        <taxon>Lophotrochozoa</taxon>
        <taxon>Mollusca</taxon>
        <taxon>Bivalvia</taxon>
        <taxon>Autobranchia</taxon>
        <taxon>Heteroconchia</taxon>
        <taxon>Palaeoheterodonta</taxon>
        <taxon>Unionida</taxon>
        <taxon>Unionoidea</taxon>
        <taxon>Unionidae</taxon>
        <taxon>Unioninae</taxon>
        <taxon>Sinanodonta</taxon>
    </lineage>
</organism>
<feature type="region of interest" description="Disordered" evidence="1">
    <location>
        <begin position="1"/>
        <end position="57"/>
    </location>
</feature>
<feature type="non-terminal residue" evidence="2">
    <location>
        <position position="81"/>
    </location>
</feature>
<dbReference type="Proteomes" id="UP001634394">
    <property type="component" value="Unassembled WGS sequence"/>
</dbReference>
<dbReference type="EMBL" id="JBJQND010000015">
    <property type="protein sequence ID" value="KAL3852541.1"/>
    <property type="molecule type" value="Genomic_DNA"/>
</dbReference>
<dbReference type="Pfam" id="PF10581">
    <property type="entry name" value="Synapsin_N"/>
    <property type="match status" value="1"/>
</dbReference>
<protein>
    <submittedName>
        <fullName evidence="2">Uncharacterized protein</fullName>
    </submittedName>
</protein>
<gene>
    <name evidence="2" type="ORF">ACJMK2_016165</name>
</gene>
<dbReference type="AlphaFoldDB" id="A0ABD3UUV1"/>
<comment type="caution">
    <text evidence="2">The sequence shown here is derived from an EMBL/GenBank/DDBJ whole genome shotgun (WGS) entry which is preliminary data.</text>
</comment>
<reference evidence="2 3" key="1">
    <citation type="submission" date="2024-11" db="EMBL/GenBank/DDBJ databases">
        <title>Chromosome-level genome assembly of the freshwater bivalve Anodonta woodiana.</title>
        <authorList>
            <person name="Chen X."/>
        </authorList>
    </citation>
    <scope>NUCLEOTIDE SEQUENCE [LARGE SCALE GENOMIC DNA]</scope>
    <source>
        <strain evidence="2">MN2024</strain>
        <tissue evidence="2">Gills</tissue>
    </source>
</reference>
<proteinExistence type="predicted"/>
<dbReference type="InterPro" id="IPR019736">
    <property type="entry name" value="Synapsin_P_site"/>
</dbReference>
<name>A0ABD3UUV1_SINWO</name>
<sequence>MNYLRRRFSSGDLQGELKEENALPSTGVLNFKKGPSPSAPSSPSKTPNAASGLSKGLFTQKPAYNKDRCKILLVIDDQHTD</sequence>
<evidence type="ECO:0000313" key="2">
    <source>
        <dbReference type="EMBL" id="KAL3852541.1"/>
    </source>
</evidence>
<feature type="compositionally biased region" description="Low complexity" evidence="1">
    <location>
        <begin position="32"/>
        <end position="51"/>
    </location>
</feature>
<accession>A0ABD3UUV1</accession>